<sequence>MVKRIIRMRLSEYINKAGILNQLPSLLKDRGIDRSIILTDEIVLEVIKPFLPESFLVENL</sequence>
<dbReference type="EMBL" id="AZJT01000057">
    <property type="protein sequence ID" value="ETW88875.1"/>
    <property type="molecule type" value="Genomic_DNA"/>
</dbReference>
<protein>
    <submittedName>
        <fullName evidence="1">Uncharacterized protein</fullName>
    </submittedName>
</protein>
<accession>A0A0E2Q2Z6</accession>
<evidence type="ECO:0000313" key="1">
    <source>
        <dbReference type="EMBL" id="ETW88875.1"/>
    </source>
</evidence>
<evidence type="ECO:0000313" key="2">
    <source>
        <dbReference type="Proteomes" id="UP000024559"/>
    </source>
</evidence>
<dbReference type="AlphaFoldDB" id="A0A0E2Q2Z6"/>
<name>A0A0E2Q2Z6_STRTR</name>
<gene>
    <name evidence="1" type="ORF">X841_07620</name>
</gene>
<comment type="caution">
    <text evidence="1">The sequence shown here is derived from an EMBL/GenBank/DDBJ whole genome shotgun (WGS) entry which is preliminary data.</text>
</comment>
<dbReference type="PATRIC" id="fig|1433289.7.peg.1573"/>
<dbReference type="RefSeq" id="WP_002953250.1">
    <property type="nucleotide sequence ID" value="NZ_CM002372.1"/>
</dbReference>
<dbReference type="Proteomes" id="UP000024559">
    <property type="component" value="Chromosome"/>
</dbReference>
<dbReference type="HOGENOM" id="CLU_2940050_0_0_9"/>
<reference evidence="2" key="1">
    <citation type="submission" date="2013-12" db="EMBL/GenBank/DDBJ databases">
        <title>Genome sequences of Streptococcus thermophilus strains MTH17CL396 and M17PTZA496 isolated from Fontina cheese in Valle d'Aosta region (Italy).</title>
        <authorList>
            <person name="Treu L."/>
            <person name="Giacomini A."/>
            <person name="Corich V."/>
            <person name="Vendramin V."/>
            <person name="Bovo B."/>
        </authorList>
    </citation>
    <scope>NUCLEOTIDE SEQUENCE [LARGE SCALE GENOMIC DNA]</scope>
    <source>
        <strain evidence="2">M17PTZA496</strain>
    </source>
</reference>
<proteinExistence type="predicted"/>
<organism evidence="1 2">
    <name type="scientific">Streptococcus thermophilus M17PTZA496</name>
    <dbReference type="NCBI Taxonomy" id="1433289"/>
    <lineage>
        <taxon>Bacteria</taxon>
        <taxon>Bacillati</taxon>
        <taxon>Bacillota</taxon>
        <taxon>Bacilli</taxon>
        <taxon>Lactobacillales</taxon>
        <taxon>Streptococcaceae</taxon>
        <taxon>Streptococcus</taxon>
    </lineage>
</organism>